<evidence type="ECO:0000256" key="1">
    <source>
        <dbReference type="SAM" id="Coils"/>
    </source>
</evidence>
<accession>A0A8H4VRE3</accession>
<feature type="compositionally biased region" description="Basic and acidic residues" evidence="2">
    <location>
        <begin position="306"/>
        <end position="315"/>
    </location>
</feature>
<sequence length="581" mass="64758">MNTAHSVAATGDPHRQGEKRKREEPSRHPQQKPPANSVTRDRIVEILANTANGCLSELGLHPNLRMNLIELEQQNAKWQQENLKLFQDNQRLVLTLKHRQAAMQALSTDDMDRIAHIENLQAENQRLKEESARMTTFHAELSKKYEKIVEDYKNAMAQAQQLSAEIHSLRMQNQRHVAIQKIVSASSLRPSQFMIPAPPINHDQVRSHATSIPLTPHKSSTSLRPEQSTDPIPVGATTSGTSSITDARDHQMPSPVGSSSQSQTIHAPFNQPLVQNPVHSHHENIAENVVPSNAHTPGHISHPAAHPRDDERDSTSDAQDSNLVQLHSQPDSRPRSGEHSSMQDSATGISSMRNPAQGYAPPSSSQFEKSFQPNTISPNDTYINGSDSKREQVQRAEPHAIVGTTTDPLTELESTQFDAHSPTMVDHEPTMVEMTFDSLESHGVASMDQVDQQPLQYLKPKLEQDLIHDDILAAEKNLMVPESICEAVMQVVEESDDDDEMVELGPDGLLLPKDCFPFFFEDIGSGTLVCKLCKIRYDQGMQEKPTDPFVNSPDDELEKHCVVEHPDAWNIARKGDDEEEV</sequence>
<dbReference type="Proteomes" id="UP000521872">
    <property type="component" value="Unassembled WGS sequence"/>
</dbReference>
<proteinExistence type="predicted"/>
<dbReference type="AlphaFoldDB" id="A0A8H4VRE3"/>
<feature type="region of interest" description="Disordered" evidence="2">
    <location>
        <begin position="1"/>
        <end position="40"/>
    </location>
</feature>
<protein>
    <submittedName>
        <fullName evidence="3">Uncharacterized protein</fullName>
    </submittedName>
</protein>
<feature type="compositionally biased region" description="Basic and acidic residues" evidence="2">
    <location>
        <begin position="12"/>
        <end position="27"/>
    </location>
</feature>
<comment type="caution">
    <text evidence="3">The sequence shown here is derived from an EMBL/GenBank/DDBJ whole genome shotgun (WGS) entry which is preliminary data.</text>
</comment>
<feature type="compositionally biased region" description="Polar residues" evidence="2">
    <location>
        <begin position="207"/>
        <end position="245"/>
    </location>
</feature>
<feature type="coiled-coil region" evidence="1">
    <location>
        <begin position="117"/>
        <end position="172"/>
    </location>
</feature>
<feature type="compositionally biased region" description="Polar residues" evidence="2">
    <location>
        <begin position="339"/>
        <end position="354"/>
    </location>
</feature>
<keyword evidence="4" id="KW-1185">Reference proteome</keyword>
<feature type="compositionally biased region" description="Polar residues" evidence="2">
    <location>
        <begin position="362"/>
        <end position="386"/>
    </location>
</feature>
<evidence type="ECO:0000256" key="2">
    <source>
        <dbReference type="SAM" id="MobiDB-lite"/>
    </source>
</evidence>
<organism evidence="3 4">
    <name type="scientific">Agrocybe pediades</name>
    <dbReference type="NCBI Taxonomy" id="84607"/>
    <lineage>
        <taxon>Eukaryota</taxon>
        <taxon>Fungi</taxon>
        <taxon>Dikarya</taxon>
        <taxon>Basidiomycota</taxon>
        <taxon>Agaricomycotina</taxon>
        <taxon>Agaricomycetes</taxon>
        <taxon>Agaricomycetidae</taxon>
        <taxon>Agaricales</taxon>
        <taxon>Agaricineae</taxon>
        <taxon>Strophariaceae</taxon>
        <taxon>Agrocybe</taxon>
    </lineage>
</organism>
<feature type="coiled-coil region" evidence="1">
    <location>
        <begin position="61"/>
        <end position="88"/>
    </location>
</feature>
<reference evidence="3 4" key="1">
    <citation type="submission" date="2019-12" db="EMBL/GenBank/DDBJ databases">
        <authorList>
            <person name="Floudas D."/>
            <person name="Bentzer J."/>
            <person name="Ahren D."/>
            <person name="Johansson T."/>
            <person name="Persson P."/>
            <person name="Tunlid A."/>
        </authorList>
    </citation>
    <scope>NUCLEOTIDE SEQUENCE [LARGE SCALE GENOMIC DNA]</scope>
    <source>
        <strain evidence="3 4">CBS 102.39</strain>
    </source>
</reference>
<keyword evidence="1" id="KW-0175">Coiled coil</keyword>
<dbReference type="EMBL" id="JAACJL010000016">
    <property type="protein sequence ID" value="KAF4619302.1"/>
    <property type="molecule type" value="Genomic_DNA"/>
</dbReference>
<evidence type="ECO:0000313" key="3">
    <source>
        <dbReference type="EMBL" id="KAF4619302.1"/>
    </source>
</evidence>
<feature type="region of interest" description="Disordered" evidence="2">
    <location>
        <begin position="291"/>
        <end position="408"/>
    </location>
</feature>
<feature type="region of interest" description="Disordered" evidence="2">
    <location>
        <begin position="196"/>
        <end position="264"/>
    </location>
</feature>
<feature type="compositionally biased region" description="Basic and acidic residues" evidence="2">
    <location>
        <begin position="387"/>
        <end position="398"/>
    </location>
</feature>
<name>A0A8H4VRE3_9AGAR</name>
<gene>
    <name evidence="3" type="ORF">D9613_005165</name>
</gene>
<evidence type="ECO:0000313" key="4">
    <source>
        <dbReference type="Proteomes" id="UP000521872"/>
    </source>
</evidence>
<feature type="compositionally biased region" description="Polar residues" evidence="2">
    <location>
        <begin position="316"/>
        <end position="329"/>
    </location>
</feature>